<organism evidence="1 2">
    <name type="scientific">Rhizoctonia solani</name>
    <dbReference type="NCBI Taxonomy" id="456999"/>
    <lineage>
        <taxon>Eukaryota</taxon>
        <taxon>Fungi</taxon>
        <taxon>Dikarya</taxon>
        <taxon>Basidiomycota</taxon>
        <taxon>Agaricomycotina</taxon>
        <taxon>Agaricomycetes</taxon>
        <taxon>Cantharellales</taxon>
        <taxon>Ceratobasidiaceae</taxon>
        <taxon>Rhizoctonia</taxon>
    </lineage>
</organism>
<dbReference type="Proteomes" id="UP000663853">
    <property type="component" value="Unassembled WGS sequence"/>
</dbReference>
<evidence type="ECO:0008006" key="3">
    <source>
        <dbReference type="Google" id="ProtNLM"/>
    </source>
</evidence>
<evidence type="ECO:0000313" key="2">
    <source>
        <dbReference type="Proteomes" id="UP000663853"/>
    </source>
</evidence>
<proteinExistence type="predicted"/>
<comment type="caution">
    <text evidence="1">The sequence shown here is derived from an EMBL/GenBank/DDBJ whole genome shotgun (WGS) entry which is preliminary data.</text>
</comment>
<evidence type="ECO:0000313" key="1">
    <source>
        <dbReference type="EMBL" id="CAE6426335.1"/>
    </source>
</evidence>
<name>A0A8H3AKI2_9AGAM</name>
<accession>A0A8H3AKI2</accession>
<dbReference type="EMBL" id="CAJMXA010000331">
    <property type="protein sequence ID" value="CAE6426335.1"/>
    <property type="molecule type" value="Genomic_DNA"/>
</dbReference>
<dbReference type="SUPFAM" id="SSF52047">
    <property type="entry name" value="RNI-like"/>
    <property type="match status" value="1"/>
</dbReference>
<protein>
    <recommendedName>
        <fullName evidence="3">F-box domain-containing protein</fullName>
    </recommendedName>
</protein>
<dbReference type="AlphaFoldDB" id="A0A8H3AKI2"/>
<gene>
    <name evidence="1" type="ORF">RDB_LOCUS18679</name>
</gene>
<sequence length="549" mass="61561">MSKVAANFRDCCSALKDAPFIDHADADAINAIIDFSPSDMDSLIVQPLLVARSSLARCRNKAVSKIYALPPEVLLAVFSFVIHDFQTTQPVKSGTLGVYRRLHTLVAVCSVWRNICMSHGILWSLIPLFHTGSNNFPTPETLRNLHRAAGNSKLHLVAQLGHCAPSNDILGEWISREKRVATINLTCQSRSTTRSILEYFLDNPTSTLSSVTQLSICSMLEGYSRAEAGSEDPRLIFSRQSEYQAKLPRLVESLRSLRIRNTYFHLADMKFFNLVELRIQDLRFGSTITVLELFQSIFSASNLRIFHITSVFAHCEPDDEIMSNPGFSCQELSFPNLQRLWIEDVRINVLKALFLSIKPGRYETSIRLSGAWYCPGRFLGAKSQESLESVFRNINISSLLIARHLDDWNNIHWLLKSIPTLTSLFIDGQVFEERIYEGLARSSHAGSNSVDYTGNFPAIRDLHITRARIFDPEGFRTFVGSHPTIHRMTLGASILKRSQGWENCTPGSKTGKWFLAVLPGLHLVDFDETPAGFHSSTWGLWGPLSGSAP</sequence>
<reference evidence="1" key="1">
    <citation type="submission" date="2021-01" db="EMBL/GenBank/DDBJ databases">
        <authorList>
            <person name="Kaushik A."/>
        </authorList>
    </citation>
    <scope>NUCLEOTIDE SEQUENCE</scope>
    <source>
        <strain evidence="1">AG6-10EEA</strain>
    </source>
</reference>